<dbReference type="CDD" id="cd24007">
    <property type="entry name" value="ASKHA_NBD_eukNAGK-like"/>
    <property type="match status" value="1"/>
</dbReference>
<dbReference type="Pfam" id="PF01869">
    <property type="entry name" value="BcrAD_BadFG"/>
    <property type="match status" value="1"/>
</dbReference>
<dbReference type="InterPro" id="IPR002731">
    <property type="entry name" value="ATPase_BadF"/>
</dbReference>
<dbReference type="SUPFAM" id="SSF53067">
    <property type="entry name" value="Actin-like ATPase domain"/>
    <property type="match status" value="2"/>
</dbReference>
<name>A0A644Y094_9ZZZZ</name>
<comment type="caution">
    <text evidence="2">The sequence shown here is derived from an EMBL/GenBank/DDBJ whole genome shotgun (WGS) entry which is preliminary data.</text>
</comment>
<dbReference type="Gene3D" id="3.30.420.40">
    <property type="match status" value="2"/>
</dbReference>
<organism evidence="2">
    <name type="scientific">bioreactor metagenome</name>
    <dbReference type="NCBI Taxonomy" id="1076179"/>
    <lineage>
        <taxon>unclassified sequences</taxon>
        <taxon>metagenomes</taxon>
        <taxon>ecological metagenomes</taxon>
    </lineage>
</organism>
<evidence type="ECO:0000259" key="1">
    <source>
        <dbReference type="Pfam" id="PF01869"/>
    </source>
</evidence>
<dbReference type="PANTHER" id="PTHR43190">
    <property type="entry name" value="N-ACETYL-D-GLUCOSAMINE KINASE"/>
    <property type="match status" value="1"/>
</dbReference>
<dbReference type="InterPro" id="IPR052519">
    <property type="entry name" value="Euk-type_GlcNAc_Kinase"/>
</dbReference>
<feature type="domain" description="ATPase BadF/BadG/BcrA/BcrD type" evidence="1">
    <location>
        <begin position="6"/>
        <end position="273"/>
    </location>
</feature>
<dbReference type="AlphaFoldDB" id="A0A644Y094"/>
<sequence length="302" mass="32705">MDGIYLGMDGGGTRCRLAVWDADKKLMYEQTGESSNPYAVGMLEAQKHVKQLLQLSLKDKLVEQKTMLGFCFGSAGLGRKEEHEKWEAFFADEFPHLVPRLLVSDACLLLAGSHLEPTGLCLISGTGSICLGRNQAGIEVRSGGMGTALGDEGSGWWIAHEAIRRCYRSSEGRDLPTSLVPVLLSFYGFSSLTEGIPFFNDRNRTKAEIAAFAAEVGKAAHDGDELALSIYHEAADELAELVGSVQRRLPPPYPKRLSLAGGVLEADPLLRSMVCKRLDVRLDISLPKAGALQGSLILASKL</sequence>
<dbReference type="PANTHER" id="PTHR43190:SF3">
    <property type="entry name" value="N-ACETYL-D-GLUCOSAMINE KINASE"/>
    <property type="match status" value="1"/>
</dbReference>
<reference evidence="2" key="1">
    <citation type="submission" date="2019-08" db="EMBL/GenBank/DDBJ databases">
        <authorList>
            <person name="Kucharzyk K."/>
            <person name="Murdoch R.W."/>
            <person name="Higgins S."/>
            <person name="Loffler F."/>
        </authorList>
    </citation>
    <scope>NUCLEOTIDE SEQUENCE</scope>
</reference>
<dbReference type="EMBL" id="VSSQ01003700">
    <property type="protein sequence ID" value="MPM21935.1"/>
    <property type="molecule type" value="Genomic_DNA"/>
</dbReference>
<protein>
    <submittedName>
        <fullName evidence="2">N-acetylmuramic acid/N-acetylglucosamine kinase</fullName>
        <ecNumber evidence="2">2.7.1.-</ecNumber>
    </submittedName>
</protein>
<keyword evidence="2" id="KW-0418">Kinase</keyword>
<keyword evidence="2" id="KW-0808">Transferase</keyword>
<dbReference type="EC" id="2.7.1.-" evidence="2"/>
<proteinExistence type="predicted"/>
<accession>A0A644Y094</accession>
<dbReference type="InterPro" id="IPR043129">
    <property type="entry name" value="ATPase_NBD"/>
</dbReference>
<evidence type="ECO:0000313" key="2">
    <source>
        <dbReference type="EMBL" id="MPM21935.1"/>
    </source>
</evidence>
<gene>
    <name evidence="2" type="primary">murK_3</name>
    <name evidence="2" type="ORF">SDC9_68385</name>
</gene>
<dbReference type="GO" id="GO:0016301">
    <property type="term" value="F:kinase activity"/>
    <property type="evidence" value="ECO:0007669"/>
    <property type="project" value="UniProtKB-KW"/>
</dbReference>